<dbReference type="STRING" id="264251.FB00_11180"/>
<organism evidence="1 2">
    <name type="scientific">Cellulosimicrobium funkei</name>
    <dbReference type="NCBI Taxonomy" id="264251"/>
    <lineage>
        <taxon>Bacteria</taxon>
        <taxon>Bacillati</taxon>
        <taxon>Actinomycetota</taxon>
        <taxon>Actinomycetes</taxon>
        <taxon>Micrococcales</taxon>
        <taxon>Promicromonosporaceae</taxon>
        <taxon>Cellulosimicrobium</taxon>
    </lineage>
</organism>
<dbReference type="Proteomes" id="UP000035265">
    <property type="component" value="Unassembled WGS sequence"/>
</dbReference>
<sequence>MATKPARKTETVVEFNRVAVPAKTVAPNPFQHVIDYLNGHVDDAEGAVEFNHDRPGYALGKIRSGSADGVSFRAKIDGRTVTIWAQTRRPRVAKEAK</sequence>
<reference evidence="1 2" key="1">
    <citation type="submission" date="2014-05" db="EMBL/GenBank/DDBJ databases">
        <title>Cellulosimicrobium funkei U11 genome.</title>
        <authorList>
            <person name="Hu C."/>
            <person name="Gong Y."/>
            <person name="Wan W."/>
            <person name="Jiang M."/>
        </authorList>
    </citation>
    <scope>NUCLEOTIDE SEQUENCE [LARGE SCALE GENOMIC DNA]</scope>
    <source>
        <strain evidence="1 2">U11</strain>
    </source>
</reference>
<proteinExistence type="predicted"/>
<protein>
    <submittedName>
        <fullName evidence="1">Uncharacterized protein</fullName>
    </submittedName>
</protein>
<dbReference type="AlphaFoldDB" id="A0A0H2KN49"/>
<gene>
    <name evidence="1" type="ORF">FB00_11180</name>
</gene>
<keyword evidence="2" id="KW-1185">Reference proteome</keyword>
<accession>A0A0H2KN49</accession>
<name>A0A0H2KN49_9MICO</name>
<comment type="caution">
    <text evidence="1">The sequence shown here is derived from an EMBL/GenBank/DDBJ whole genome shotgun (WGS) entry which is preliminary data.</text>
</comment>
<dbReference type="RefSeq" id="WP_047232962.1">
    <property type="nucleotide sequence ID" value="NZ_JNBQ01000012.1"/>
</dbReference>
<evidence type="ECO:0000313" key="2">
    <source>
        <dbReference type="Proteomes" id="UP000035265"/>
    </source>
</evidence>
<dbReference type="EMBL" id="JNBQ01000012">
    <property type="protein sequence ID" value="KLN34563.1"/>
    <property type="molecule type" value="Genomic_DNA"/>
</dbReference>
<evidence type="ECO:0000313" key="1">
    <source>
        <dbReference type="EMBL" id="KLN34563.1"/>
    </source>
</evidence>